<protein>
    <submittedName>
        <fullName evidence="1">Uncharacterized protein</fullName>
    </submittedName>
</protein>
<proteinExistence type="predicted"/>
<dbReference type="EMBL" id="JAIQCV010000005">
    <property type="protein sequence ID" value="KAH1097008.1"/>
    <property type="molecule type" value="Genomic_DNA"/>
</dbReference>
<dbReference type="OrthoDB" id="982559at2759"/>
<name>A0A9D4A753_9ROSI</name>
<sequence>MVEQSYQDKSKCHMVITFYKPQYFMQCGRSIQLGSFPTAWIHRVYLDDIQNSNSHYREIQKFICQLNNVIPFEIWPPPDVTAPWDTWPVQYQPYHKELGPKLYYAPSNTQIIFA</sequence>
<keyword evidence="2" id="KW-1185">Reference proteome</keyword>
<dbReference type="Proteomes" id="UP000828251">
    <property type="component" value="Unassembled WGS sequence"/>
</dbReference>
<accession>A0A9D4A753</accession>
<comment type="caution">
    <text evidence="1">The sequence shown here is derived from an EMBL/GenBank/DDBJ whole genome shotgun (WGS) entry which is preliminary data.</text>
</comment>
<gene>
    <name evidence="1" type="ORF">J1N35_013929</name>
</gene>
<reference evidence="1 2" key="1">
    <citation type="journal article" date="2021" name="Plant Biotechnol. J.">
        <title>Multi-omics assisted identification of the key and species-specific regulatory components of drought-tolerant mechanisms in Gossypium stocksii.</title>
        <authorList>
            <person name="Yu D."/>
            <person name="Ke L."/>
            <person name="Zhang D."/>
            <person name="Wu Y."/>
            <person name="Sun Y."/>
            <person name="Mei J."/>
            <person name="Sun J."/>
            <person name="Sun Y."/>
        </authorList>
    </citation>
    <scope>NUCLEOTIDE SEQUENCE [LARGE SCALE GENOMIC DNA]</scope>
    <source>
        <strain evidence="2">cv. E1</strain>
        <tissue evidence="1">Leaf</tissue>
    </source>
</reference>
<organism evidence="1 2">
    <name type="scientific">Gossypium stocksii</name>
    <dbReference type="NCBI Taxonomy" id="47602"/>
    <lineage>
        <taxon>Eukaryota</taxon>
        <taxon>Viridiplantae</taxon>
        <taxon>Streptophyta</taxon>
        <taxon>Embryophyta</taxon>
        <taxon>Tracheophyta</taxon>
        <taxon>Spermatophyta</taxon>
        <taxon>Magnoliopsida</taxon>
        <taxon>eudicotyledons</taxon>
        <taxon>Gunneridae</taxon>
        <taxon>Pentapetalae</taxon>
        <taxon>rosids</taxon>
        <taxon>malvids</taxon>
        <taxon>Malvales</taxon>
        <taxon>Malvaceae</taxon>
        <taxon>Malvoideae</taxon>
        <taxon>Gossypium</taxon>
    </lineage>
</organism>
<evidence type="ECO:0000313" key="1">
    <source>
        <dbReference type="EMBL" id="KAH1097008.1"/>
    </source>
</evidence>
<evidence type="ECO:0000313" key="2">
    <source>
        <dbReference type="Proteomes" id="UP000828251"/>
    </source>
</evidence>
<dbReference type="AlphaFoldDB" id="A0A9D4A753"/>